<dbReference type="EnsemblPlants" id="AVESA.00010b.r2.3AG0409160.1">
    <property type="protein sequence ID" value="AVESA.00010b.r2.3AG0409160.1.CDS"/>
    <property type="gene ID" value="AVESA.00010b.r2.3AG0409160"/>
</dbReference>
<evidence type="ECO:0000313" key="1">
    <source>
        <dbReference type="EnsemblPlants" id="AVESA.00010b.r2.3AG0409160.1.CDS"/>
    </source>
</evidence>
<proteinExistence type="predicted"/>
<evidence type="ECO:0000313" key="2">
    <source>
        <dbReference type="Proteomes" id="UP001732700"/>
    </source>
</evidence>
<dbReference type="Proteomes" id="UP001732700">
    <property type="component" value="Chromosome 3A"/>
</dbReference>
<name>A0ACD5VDY6_AVESA</name>
<accession>A0ACD5VDY6</accession>
<reference evidence="1" key="1">
    <citation type="submission" date="2021-05" db="EMBL/GenBank/DDBJ databases">
        <authorList>
            <person name="Scholz U."/>
            <person name="Mascher M."/>
            <person name="Fiebig A."/>
        </authorList>
    </citation>
    <scope>NUCLEOTIDE SEQUENCE [LARGE SCALE GENOMIC DNA]</scope>
</reference>
<keyword evidence="2" id="KW-1185">Reference proteome</keyword>
<protein>
    <submittedName>
        <fullName evidence="1">Uncharacterized protein</fullName>
    </submittedName>
</protein>
<sequence>MTRHQPQIQTTEEGAGMARRRSARLHPQISASEQSAGVTCRRSPRLHPQTQEIRRSPRLHPQIEAGKDGAGVTRRIRRRRGGASPASLPDDDDMLREILIRLPPQPSSLPRASAVCKRWRGLVTEPKFHRQFYAHHRNPPILGVFERNFQGILFTPVLDPPNRIPPQRFNLGCSSRDYDLLDCRHGLVLAKDQMRNEVFVYDPITREQRQVAVPLEFKRDYYYLTGVVVCPAGNQDHMRGGCHLSPFKVVLVSMHREDNQTLACVYCSETGKWDNLISTEAPCAINDFGTPATLVGNVLHWLFNGDRILEFDLDRQNLVVTMGPRFTNEFLHGKRRIIQAEDGAVGFAILAHPRFRLWQRNINCHGVATWAPWKTIQMHKIVGLPLQIRGEIRWLLGYDEDNGVIFLYANDSVYAVQLKSMHSKKLYKIYSINQIHPFTSFYTPGTAINGGSNGAEMLQDT</sequence>
<reference evidence="1" key="2">
    <citation type="submission" date="2025-09" db="UniProtKB">
        <authorList>
            <consortium name="EnsemblPlants"/>
        </authorList>
    </citation>
    <scope>IDENTIFICATION</scope>
</reference>
<organism evidence="1 2">
    <name type="scientific">Avena sativa</name>
    <name type="common">Oat</name>
    <dbReference type="NCBI Taxonomy" id="4498"/>
    <lineage>
        <taxon>Eukaryota</taxon>
        <taxon>Viridiplantae</taxon>
        <taxon>Streptophyta</taxon>
        <taxon>Embryophyta</taxon>
        <taxon>Tracheophyta</taxon>
        <taxon>Spermatophyta</taxon>
        <taxon>Magnoliopsida</taxon>
        <taxon>Liliopsida</taxon>
        <taxon>Poales</taxon>
        <taxon>Poaceae</taxon>
        <taxon>BOP clade</taxon>
        <taxon>Pooideae</taxon>
        <taxon>Poodae</taxon>
        <taxon>Poeae</taxon>
        <taxon>Poeae Chloroplast Group 1 (Aveneae type)</taxon>
        <taxon>Aveninae</taxon>
        <taxon>Avena</taxon>
    </lineage>
</organism>